<proteinExistence type="predicted"/>
<keyword evidence="2" id="KW-0812">Transmembrane</keyword>
<evidence type="ECO:0000256" key="1">
    <source>
        <dbReference type="SAM" id="MobiDB-lite"/>
    </source>
</evidence>
<evidence type="ECO:0000313" key="5">
    <source>
        <dbReference type="Proteomes" id="UP001174934"/>
    </source>
</evidence>
<dbReference type="PANTHER" id="PTHR34502">
    <property type="entry name" value="DUF6594 DOMAIN-CONTAINING PROTEIN-RELATED"/>
    <property type="match status" value="1"/>
</dbReference>
<feature type="transmembrane region" description="Helical" evidence="2">
    <location>
        <begin position="556"/>
        <end position="575"/>
    </location>
</feature>
<evidence type="ECO:0000259" key="3">
    <source>
        <dbReference type="Pfam" id="PF20237"/>
    </source>
</evidence>
<evidence type="ECO:0000313" key="4">
    <source>
        <dbReference type="EMBL" id="KAK0635832.1"/>
    </source>
</evidence>
<dbReference type="InterPro" id="IPR046529">
    <property type="entry name" value="DUF6594"/>
</dbReference>
<keyword evidence="2" id="KW-0472">Membrane</keyword>
<reference evidence="4" key="1">
    <citation type="submission" date="2023-06" db="EMBL/GenBank/DDBJ databases">
        <title>Genome-scale phylogeny and comparative genomics of the fungal order Sordariales.</title>
        <authorList>
            <consortium name="Lawrence Berkeley National Laboratory"/>
            <person name="Hensen N."/>
            <person name="Bonometti L."/>
            <person name="Westerberg I."/>
            <person name="Brannstrom I.O."/>
            <person name="Guillou S."/>
            <person name="Cros-Aarteil S."/>
            <person name="Calhoun S."/>
            <person name="Haridas S."/>
            <person name="Kuo A."/>
            <person name="Mondo S."/>
            <person name="Pangilinan J."/>
            <person name="Riley R."/>
            <person name="LaButti K."/>
            <person name="Andreopoulos B."/>
            <person name="Lipzen A."/>
            <person name="Chen C."/>
            <person name="Yanf M."/>
            <person name="Daum C."/>
            <person name="Ng V."/>
            <person name="Clum A."/>
            <person name="Steindorff A."/>
            <person name="Ohm R."/>
            <person name="Martin F."/>
            <person name="Silar P."/>
            <person name="Natvig D."/>
            <person name="Lalanne C."/>
            <person name="Gautier V."/>
            <person name="Ament-velasquez S.L."/>
            <person name="Kruys A."/>
            <person name="Hutchinson M.I."/>
            <person name="Powell A.J."/>
            <person name="Barry K."/>
            <person name="Miller A.N."/>
            <person name="Grigoriev I.V."/>
            <person name="Debuchy R."/>
            <person name="Gladieux P."/>
            <person name="Thoren M.H."/>
            <person name="Johannesson H."/>
        </authorList>
    </citation>
    <scope>NUCLEOTIDE SEQUENCE</scope>
    <source>
        <strain evidence="4">SMH3391-2</strain>
    </source>
</reference>
<dbReference type="AlphaFoldDB" id="A0AA39XM85"/>
<feature type="region of interest" description="Disordered" evidence="1">
    <location>
        <begin position="454"/>
        <end position="480"/>
    </location>
</feature>
<dbReference type="PANTHER" id="PTHR34502:SF5">
    <property type="entry name" value="DUF6594 DOMAIN-CONTAINING PROTEIN"/>
    <property type="match status" value="1"/>
</dbReference>
<dbReference type="Proteomes" id="UP001174934">
    <property type="component" value="Unassembled WGS sequence"/>
</dbReference>
<accession>A0AA39XM85</accession>
<dbReference type="Pfam" id="PF20237">
    <property type="entry name" value="DUF6594"/>
    <property type="match status" value="1"/>
</dbReference>
<gene>
    <name evidence="4" type="ORF">B0T17DRAFT_517386</name>
</gene>
<organism evidence="4 5">
    <name type="scientific">Bombardia bombarda</name>
    <dbReference type="NCBI Taxonomy" id="252184"/>
    <lineage>
        <taxon>Eukaryota</taxon>
        <taxon>Fungi</taxon>
        <taxon>Dikarya</taxon>
        <taxon>Ascomycota</taxon>
        <taxon>Pezizomycotina</taxon>
        <taxon>Sordariomycetes</taxon>
        <taxon>Sordariomycetidae</taxon>
        <taxon>Sordariales</taxon>
        <taxon>Lasiosphaeriaceae</taxon>
        <taxon>Bombardia</taxon>
    </lineage>
</organism>
<comment type="caution">
    <text evidence="4">The sequence shown here is derived from an EMBL/GenBank/DDBJ whole genome shotgun (WGS) entry which is preliminary data.</text>
</comment>
<keyword evidence="5" id="KW-1185">Reference proteome</keyword>
<feature type="domain" description="DUF6594" evidence="3">
    <location>
        <begin position="325"/>
        <end position="594"/>
    </location>
</feature>
<feature type="transmembrane region" description="Helical" evidence="2">
    <location>
        <begin position="530"/>
        <end position="550"/>
    </location>
</feature>
<sequence length="608" mass="67025">MVQNNPSDPVQRDFWIDDDYDGGRVQASLTGVCHGHYEERTDDKATLLTFRVRFEPKKRGFRFKRASITVVFSSEAKFDAATDGIVVKDFAPAGLYTVESYDNTEQTVNNHYASSGFQAGLQLGGVGHEFTRTYERRLGAKINGMSVLRGRNYGGANAIEWTLSEDEVAKTGVPEHIEVAVLLGRYDQERFKAAVAVAVDPSSGFQWLRNRLHRQRTVDPVLFDPCLEPQGEAAWVRESSVDPRNLGEIDLQSLVNICPIVAPIIPWSAKLQVSGPTAENDMDVEGYGIAHPGSPTGAGLTLAQLDAGTTVEERLFQMAQGMYEPAWYKFKRFDSLQLLNLYHYQHKLVVFDEKISQNQGKMSEEEITTMAALLKEYYEAIKAFKDISQMQRPEPTTLEVAAQTFADVIGTGDKGQHYKTASDALHMIDLSPKALGVPADMIRVLLERKFGRGDGEENRAQQKKAAVRKNNNSTPRGASASFEIAGSNVGAEISYSWYREENYTEERRPPGKPQSSGIRISPQIDAATRILVALGGGAFLLAPMYALTYIQVQKYQLITITLFVIVFAVTLATTSKASNQELLAATAAYAAVLVVFISQSPAPPDATA</sequence>
<protein>
    <recommendedName>
        <fullName evidence="3">DUF6594 domain-containing protein</fullName>
    </recommendedName>
</protein>
<keyword evidence="2" id="KW-1133">Transmembrane helix</keyword>
<dbReference type="EMBL" id="JAULSR010000001">
    <property type="protein sequence ID" value="KAK0635832.1"/>
    <property type="molecule type" value="Genomic_DNA"/>
</dbReference>
<evidence type="ECO:0000256" key="2">
    <source>
        <dbReference type="SAM" id="Phobius"/>
    </source>
</evidence>
<name>A0AA39XM85_9PEZI</name>